<dbReference type="InterPro" id="IPR046342">
    <property type="entry name" value="CBS_dom_sf"/>
</dbReference>
<dbReference type="KEGG" id="rox:BV494_05190"/>
<keyword evidence="1" id="KW-0378">Hydrolase</keyword>
<gene>
    <name evidence="3" type="ORF">BV494_05190</name>
</gene>
<accession>A0A2L1UWT8</accession>
<dbReference type="InterPro" id="IPR001932">
    <property type="entry name" value="PPM-type_phosphatase-like_dom"/>
</dbReference>
<feature type="domain" description="PPM-type phosphatase" evidence="2">
    <location>
        <begin position="185"/>
        <end position="410"/>
    </location>
</feature>
<dbReference type="EMBL" id="CP019062">
    <property type="protein sequence ID" value="AVF37361.1"/>
    <property type="molecule type" value="Genomic_DNA"/>
</dbReference>
<dbReference type="Gene3D" id="3.60.40.10">
    <property type="entry name" value="PPM-type phosphatase domain"/>
    <property type="match status" value="1"/>
</dbReference>
<protein>
    <submittedName>
        <fullName evidence="3">Protein-serine/threonine phosphatase</fullName>
    </submittedName>
</protein>
<dbReference type="OrthoDB" id="5496380at2"/>
<dbReference type="SUPFAM" id="SSF81606">
    <property type="entry name" value="PP2C-like"/>
    <property type="match status" value="1"/>
</dbReference>
<proteinExistence type="predicted"/>
<dbReference type="GO" id="GO:0016791">
    <property type="term" value="F:phosphatase activity"/>
    <property type="evidence" value="ECO:0007669"/>
    <property type="project" value="TreeGrafter"/>
</dbReference>
<dbReference type="RefSeq" id="WP_104924711.1">
    <property type="nucleotide sequence ID" value="NZ_CP019062.1"/>
</dbReference>
<keyword evidence="4" id="KW-1185">Reference proteome</keyword>
<dbReference type="CDD" id="cd04598">
    <property type="entry name" value="CBS_pair_GGDEF_EAL"/>
    <property type="match status" value="1"/>
</dbReference>
<dbReference type="InterPro" id="IPR052016">
    <property type="entry name" value="Bact_Sigma-Reg"/>
</dbReference>
<dbReference type="SMART" id="SM00331">
    <property type="entry name" value="PP2C_SIG"/>
    <property type="match status" value="1"/>
</dbReference>
<dbReference type="PANTHER" id="PTHR43156">
    <property type="entry name" value="STAGE II SPORULATION PROTEIN E-RELATED"/>
    <property type="match status" value="1"/>
</dbReference>
<evidence type="ECO:0000256" key="1">
    <source>
        <dbReference type="ARBA" id="ARBA00022801"/>
    </source>
</evidence>
<dbReference type="InterPro" id="IPR036457">
    <property type="entry name" value="PPM-type-like_dom_sf"/>
</dbReference>
<dbReference type="PANTHER" id="PTHR43156:SF9">
    <property type="entry name" value="HAMP DOMAIN-CONTAINING PROTEIN"/>
    <property type="match status" value="1"/>
</dbReference>
<organism evidence="3 4">
    <name type="scientific">Rahnella sikkimica</name>
    <dbReference type="NCBI Taxonomy" id="1805933"/>
    <lineage>
        <taxon>Bacteria</taxon>
        <taxon>Pseudomonadati</taxon>
        <taxon>Pseudomonadota</taxon>
        <taxon>Gammaproteobacteria</taxon>
        <taxon>Enterobacterales</taxon>
        <taxon>Yersiniaceae</taxon>
        <taxon>Rahnella</taxon>
    </lineage>
</organism>
<reference evidence="4" key="1">
    <citation type="submission" date="2017-01" db="EMBL/GenBank/DDBJ databases">
        <title>Genome sequence of Rouxiella sp. ERMR1:05.</title>
        <authorList>
            <person name="Kumar R."/>
            <person name="Singh D."/>
            <person name="Kumar S."/>
        </authorList>
    </citation>
    <scope>NUCLEOTIDE SEQUENCE [LARGE SCALE GENOMIC DNA]</scope>
    <source>
        <strain evidence="4">ERMR1:05</strain>
    </source>
</reference>
<dbReference type="Gene3D" id="3.10.580.10">
    <property type="entry name" value="CBS-domain"/>
    <property type="match status" value="1"/>
</dbReference>
<dbReference type="Pfam" id="PF07228">
    <property type="entry name" value="SpoIIE"/>
    <property type="match status" value="1"/>
</dbReference>
<dbReference type="Proteomes" id="UP000239197">
    <property type="component" value="Chromosome"/>
</dbReference>
<evidence type="ECO:0000313" key="3">
    <source>
        <dbReference type="EMBL" id="AVF37361.1"/>
    </source>
</evidence>
<sequence length="418" mass="46964">MERSGYLQRQFTPSSRSLTARELCIDVPFVTPESDNMKVMELFTQHPALISLPVVEDSRPFGLINRHIFLSQMTRPYFRELYDRKSCIAFMDKHPLVIDSDSTLDELAQKMVESGDRSVTDGFILTAGGHYIGMGLGIDVIKTVSNVQTQQHQQIMQSIEYARVIQESMLNKSHNTLATQLKDWSLVWQPRDVVGGDFYAFHETDGGWLLFVADCTGHGVPGAFMTVILSSALDKSLQQCPANRPDLLLGHVNHFIKQTLGQSERSNQTSTSNDGCDAMAAFIDPREAKMIWSGARLSGFLLPAESEEAVALSADRMGVGYTETPADYRWTLHETPLNPQDLLFIYTDGLTDQVGGDRNIMFGKKKVKTLLEQHRSAPVPELSAAMMQAYLDWQGHQQRRDDMTFLGFRYCGLRGQQL</sequence>
<evidence type="ECO:0000259" key="2">
    <source>
        <dbReference type="SMART" id="SM00331"/>
    </source>
</evidence>
<dbReference type="SUPFAM" id="SSF54631">
    <property type="entry name" value="CBS-domain pair"/>
    <property type="match status" value="1"/>
</dbReference>
<name>A0A2L1UWT8_9GAMM</name>
<dbReference type="AlphaFoldDB" id="A0A2L1UWT8"/>
<evidence type="ECO:0000313" key="4">
    <source>
        <dbReference type="Proteomes" id="UP000239197"/>
    </source>
</evidence>